<accession>A0ABU4S815</accession>
<keyword evidence="5 6" id="KW-0472">Membrane</keyword>
<dbReference type="Pfam" id="PF07690">
    <property type="entry name" value="MFS_1"/>
    <property type="match status" value="1"/>
</dbReference>
<dbReference type="Gene3D" id="1.20.1250.20">
    <property type="entry name" value="MFS general substrate transporter like domains"/>
    <property type="match status" value="2"/>
</dbReference>
<keyword evidence="4 6" id="KW-1133">Transmembrane helix</keyword>
<dbReference type="InterPro" id="IPR011701">
    <property type="entry name" value="MFS"/>
</dbReference>
<feature type="transmembrane region" description="Helical" evidence="6">
    <location>
        <begin position="37"/>
        <end position="57"/>
    </location>
</feature>
<dbReference type="PANTHER" id="PTHR23513">
    <property type="entry name" value="INTEGRAL MEMBRANE EFFLUX PROTEIN-RELATED"/>
    <property type="match status" value="1"/>
</dbReference>
<evidence type="ECO:0000256" key="2">
    <source>
        <dbReference type="ARBA" id="ARBA00022475"/>
    </source>
</evidence>
<feature type="transmembrane region" description="Helical" evidence="6">
    <location>
        <begin position="248"/>
        <end position="267"/>
    </location>
</feature>
<feature type="transmembrane region" description="Helical" evidence="6">
    <location>
        <begin position="302"/>
        <end position="319"/>
    </location>
</feature>
<organism evidence="7 8">
    <name type="scientific">Xenorhabdus santafensis</name>
    <dbReference type="NCBI Taxonomy" id="2582833"/>
    <lineage>
        <taxon>Bacteria</taxon>
        <taxon>Pseudomonadati</taxon>
        <taxon>Pseudomonadota</taxon>
        <taxon>Gammaproteobacteria</taxon>
        <taxon>Enterobacterales</taxon>
        <taxon>Morganellaceae</taxon>
        <taxon>Xenorhabdus</taxon>
    </lineage>
</organism>
<feature type="transmembrane region" description="Helical" evidence="6">
    <location>
        <begin position="279"/>
        <end position="296"/>
    </location>
</feature>
<keyword evidence="8" id="KW-1185">Reference proteome</keyword>
<evidence type="ECO:0000256" key="4">
    <source>
        <dbReference type="ARBA" id="ARBA00022989"/>
    </source>
</evidence>
<dbReference type="SUPFAM" id="SSF103473">
    <property type="entry name" value="MFS general substrate transporter"/>
    <property type="match status" value="1"/>
</dbReference>
<feature type="transmembrane region" description="Helical" evidence="6">
    <location>
        <begin position="136"/>
        <end position="156"/>
    </location>
</feature>
<keyword evidence="3 6" id="KW-0812">Transmembrane</keyword>
<evidence type="ECO:0000256" key="3">
    <source>
        <dbReference type="ARBA" id="ARBA00022692"/>
    </source>
</evidence>
<evidence type="ECO:0000256" key="5">
    <source>
        <dbReference type="ARBA" id="ARBA00023136"/>
    </source>
</evidence>
<protein>
    <submittedName>
        <fullName evidence="7">MFS transporter</fullName>
    </submittedName>
</protein>
<sequence length="411" mass="45716">MTSDFWKIRYGESIYILSSRIFISIMTLYLLHNDNVWLSSCFLAIYFLSKSVFGFFLAHKFEQFGKKRLLIQLILLFICMLLATMLLKSMPVSLLALMPIAVGVGFVEAFFAPIVNAFIPTIVDNNFIIEAFRKTFLIQASNNLFGIAIGMGAYQLAGFDNMIWAIIFLSLISLVILNSINCKGIPASSNSSLTSNNMKNAMAIFIGYRFEPWWAFSSMVVNMFLVSFSSFIIPYFITKVVGGEPVTIGLIEGCAAGGAIFSSCYLQKKIEPIIGKSRSVILSFFTIGACFLLFSFTNHIGVWSVLAFIIGIAIVMNNVSIESSRSIAIPERNRVKVQTIHNAFIGIGNPLGLLLTPFIISNYGYVSALIVSASAIIIISIFIRFIPLFYELLAHKQEDIADLYEREYGGL</sequence>
<feature type="transmembrane region" description="Helical" evidence="6">
    <location>
        <begin position="93"/>
        <end position="115"/>
    </location>
</feature>
<comment type="subcellular location">
    <subcellularLocation>
        <location evidence="1">Cell membrane</location>
        <topology evidence="1">Multi-pass membrane protein</topology>
    </subcellularLocation>
</comment>
<dbReference type="InterPro" id="IPR036259">
    <property type="entry name" value="MFS_trans_sf"/>
</dbReference>
<feature type="transmembrane region" description="Helical" evidence="6">
    <location>
        <begin position="162"/>
        <end position="180"/>
    </location>
</feature>
<feature type="transmembrane region" description="Helical" evidence="6">
    <location>
        <begin position="340"/>
        <end position="360"/>
    </location>
</feature>
<comment type="caution">
    <text evidence="7">The sequence shown here is derived from an EMBL/GenBank/DDBJ whole genome shotgun (WGS) entry which is preliminary data.</text>
</comment>
<evidence type="ECO:0000313" key="7">
    <source>
        <dbReference type="EMBL" id="MDX7986933.1"/>
    </source>
</evidence>
<dbReference type="EMBL" id="VCDN01000019">
    <property type="protein sequence ID" value="MDX7986933.1"/>
    <property type="molecule type" value="Genomic_DNA"/>
</dbReference>
<proteinExistence type="predicted"/>
<keyword evidence="2" id="KW-1003">Cell membrane</keyword>
<dbReference type="Proteomes" id="UP001271890">
    <property type="component" value="Unassembled WGS sequence"/>
</dbReference>
<feature type="transmembrane region" description="Helical" evidence="6">
    <location>
        <begin position="69"/>
        <end position="87"/>
    </location>
</feature>
<dbReference type="PANTHER" id="PTHR23513:SF6">
    <property type="entry name" value="MAJOR FACILITATOR SUPERFAMILY ASSOCIATED DOMAIN-CONTAINING PROTEIN"/>
    <property type="match status" value="1"/>
</dbReference>
<name>A0ABU4S815_9GAMM</name>
<evidence type="ECO:0000256" key="1">
    <source>
        <dbReference type="ARBA" id="ARBA00004651"/>
    </source>
</evidence>
<feature type="transmembrane region" description="Helical" evidence="6">
    <location>
        <begin position="366"/>
        <end position="386"/>
    </location>
</feature>
<gene>
    <name evidence="7" type="ORF">FE392_06255</name>
</gene>
<feature type="transmembrane region" description="Helical" evidence="6">
    <location>
        <begin position="12"/>
        <end position="31"/>
    </location>
</feature>
<reference evidence="8" key="1">
    <citation type="journal article" date="2024" name="Toxins">
        <title>Genome Sequence Analysis of Native Xenorhabdus Strains Isolated from Entomopathogenic Nematodes in Argentina.</title>
        <authorList>
            <person name="Palma L."/>
            <person name="Frizzo L."/>
            <person name="Kaiser S."/>
            <person name="Berry C."/>
            <person name="Caballero P."/>
            <person name="Bode H.B."/>
            <person name="Del Valle E.E."/>
        </authorList>
    </citation>
    <scope>NUCLEOTIDE SEQUENCE [LARGE SCALE GENOMIC DNA]</scope>
    <source>
        <strain evidence="8">12</strain>
    </source>
</reference>
<feature type="transmembrane region" description="Helical" evidence="6">
    <location>
        <begin position="213"/>
        <end position="236"/>
    </location>
</feature>
<evidence type="ECO:0000313" key="8">
    <source>
        <dbReference type="Proteomes" id="UP001271890"/>
    </source>
</evidence>
<evidence type="ECO:0000256" key="6">
    <source>
        <dbReference type="SAM" id="Phobius"/>
    </source>
</evidence>